<dbReference type="GO" id="GO:0046872">
    <property type="term" value="F:metal ion binding"/>
    <property type="evidence" value="ECO:0007669"/>
    <property type="project" value="UniProtKB-KW"/>
</dbReference>
<dbReference type="Pfam" id="PF01152">
    <property type="entry name" value="Bac_globin"/>
    <property type="match status" value="1"/>
</dbReference>
<dbReference type="EMBL" id="CP055153">
    <property type="protein sequence ID" value="QMU26644.1"/>
    <property type="molecule type" value="Genomic_DNA"/>
</dbReference>
<dbReference type="AlphaFoldDB" id="A0A7L7L1J4"/>
<dbReference type="InterPro" id="IPR012292">
    <property type="entry name" value="Globin/Proto"/>
</dbReference>
<evidence type="ECO:0000313" key="6">
    <source>
        <dbReference type="Proteomes" id="UP000514509"/>
    </source>
</evidence>
<proteinExistence type="predicted"/>
<sequence length="139" mass="16098">MQHIVTDITTEADIQKLVDTFYDKVNQDALLAPIFNDHAQVNWEKHLPIMYRFWSSILLGTATYEGQPFPKHAFLPVDQAHFAQWLRLFYETVTENFRGPVAEEAKLRAANIARIFSNKIRIIQGQAPAIPFVNREEEN</sequence>
<dbReference type="InterPro" id="IPR001486">
    <property type="entry name" value="Hemoglobin_trunc"/>
</dbReference>
<dbReference type="Proteomes" id="UP000514509">
    <property type="component" value="Chromosome"/>
</dbReference>
<keyword evidence="6" id="KW-1185">Reference proteome</keyword>
<dbReference type="Gene3D" id="1.10.490.10">
    <property type="entry name" value="Globins"/>
    <property type="match status" value="1"/>
</dbReference>
<gene>
    <name evidence="5" type="ORF">HUW48_00740</name>
</gene>
<keyword evidence="2" id="KW-0349">Heme</keyword>
<name>A0A7L7L1J4_9BACT</name>
<reference evidence="5 6" key="1">
    <citation type="submission" date="2020-08" db="EMBL/GenBank/DDBJ databases">
        <title>Adhaeribacter dokdonensis sp. nov., isolated from the rhizosphere of Elymus tsukushiensis, a plant native to the Dokdo Islands, Republic of Korea.</title>
        <authorList>
            <person name="Ghim S.Y."/>
        </authorList>
    </citation>
    <scope>NUCLEOTIDE SEQUENCE [LARGE SCALE GENOMIC DNA]</scope>
    <source>
        <strain evidence="5 6">KUDC8001</strain>
    </source>
</reference>
<evidence type="ECO:0000256" key="2">
    <source>
        <dbReference type="ARBA" id="ARBA00022617"/>
    </source>
</evidence>
<dbReference type="KEGG" id="add:HUW48_00740"/>
<evidence type="ECO:0000313" key="5">
    <source>
        <dbReference type="EMBL" id="QMU26644.1"/>
    </source>
</evidence>
<keyword evidence="1" id="KW-0813">Transport</keyword>
<dbReference type="SUPFAM" id="SSF46458">
    <property type="entry name" value="Globin-like"/>
    <property type="match status" value="1"/>
</dbReference>
<dbReference type="RefSeq" id="WP_182413848.1">
    <property type="nucleotide sequence ID" value="NZ_CP055153.1"/>
</dbReference>
<dbReference type="CDD" id="cd08916">
    <property type="entry name" value="TrHb3_P"/>
    <property type="match status" value="1"/>
</dbReference>
<evidence type="ECO:0000256" key="1">
    <source>
        <dbReference type="ARBA" id="ARBA00022448"/>
    </source>
</evidence>
<keyword evidence="4" id="KW-0408">Iron</keyword>
<organism evidence="5 6">
    <name type="scientific">Adhaeribacter radiodurans</name>
    <dbReference type="NCBI Taxonomy" id="2745197"/>
    <lineage>
        <taxon>Bacteria</taxon>
        <taxon>Pseudomonadati</taxon>
        <taxon>Bacteroidota</taxon>
        <taxon>Cytophagia</taxon>
        <taxon>Cytophagales</taxon>
        <taxon>Hymenobacteraceae</taxon>
        <taxon>Adhaeribacter</taxon>
    </lineage>
</organism>
<accession>A0A7L7L1J4</accession>
<evidence type="ECO:0000256" key="4">
    <source>
        <dbReference type="ARBA" id="ARBA00023004"/>
    </source>
</evidence>
<dbReference type="InterPro" id="IPR009050">
    <property type="entry name" value="Globin-like_sf"/>
</dbReference>
<protein>
    <submittedName>
        <fullName evidence="5">Group III truncated hemoglobin</fullName>
    </submittedName>
</protein>
<keyword evidence="3" id="KW-0479">Metal-binding</keyword>
<dbReference type="GO" id="GO:0020037">
    <property type="term" value="F:heme binding"/>
    <property type="evidence" value="ECO:0007669"/>
    <property type="project" value="InterPro"/>
</dbReference>
<evidence type="ECO:0000256" key="3">
    <source>
        <dbReference type="ARBA" id="ARBA00022723"/>
    </source>
</evidence>
<dbReference type="GO" id="GO:0019825">
    <property type="term" value="F:oxygen binding"/>
    <property type="evidence" value="ECO:0007669"/>
    <property type="project" value="InterPro"/>
</dbReference>